<dbReference type="InterPro" id="IPR001233">
    <property type="entry name" value="RtcB"/>
</dbReference>
<accession>A0A7S5RIA4</accession>
<dbReference type="EMBL" id="MN988525">
    <property type="protein sequence ID" value="QIG72704.1"/>
    <property type="molecule type" value="Genomic_DNA"/>
</dbReference>
<sequence length="467" mass="52344">MDKITGDTLIQMGYFPGSWFKKTIEAADNMLKAGWTMEMIEQYIGECAPKATPVIPAQMAGDVPIFFNIDAETDYEIDNLAKVREHMDEIARIPTIRALSVMPDACPSGKELGTIPVGGVAVAHNAIHPGMHSNDVCCSVAISVFPSETDPTSILDAGMVISHFGPGGRTYSNDMQVSSDLLARFESNRYLKMLTGIAQKHMATQGDGNHFFYVGRLQSTGQVALVTHHGSRGVGAALYKLGIEAAHKQTQERAPWMSKLNSWLDADSEEGEEYWEALQIVRLWTKKNHFNIHDAVAKAVNAKLKDRYWNEHNFVFKRGDMFYHAKGATPNYYGFSPEYGDKCLIPLNMAEPILITKVHENEWYGEAPMTPSLGFCPHGAGRNFSRTQFMKNLEEQKISPKKMIEDMTSKYDIRAYSGKYDISEFPMAYKDHKQIIAGIEKYKLTEIVDQVIPYGSIMAGHSKFTRR</sequence>
<evidence type="ECO:0000256" key="6">
    <source>
        <dbReference type="ARBA" id="ARBA00023134"/>
    </source>
</evidence>
<keyword evidence="3 9" id="KW-0436">Ligase</keyword>
<comment type="cofactor">
    <cofactor evidence="1">
        <name>Mn(2+)</name>
        <dbReference type="ChEBI" id="CHEBI:29035"/>
    </cofactor>
</comment>
<comment type="catalytic activity">
    <reaction evidence="8">
        <text>a 3'-end 3'-phospho-ribonucleotide-RNA + a 5'-end dephospho-ribonucleoside-RNA + GTP = a ribonucleotidyl-ribonucleotide-RNA + GMP + diphosphate</text>
        <dbReference type="Rhea" id="RHEA:68076"/>
        <dbReference type="Rhea" id="RHEA-COMP:10463"/>
        <dbReference type="Rhea" id="RHEA-COMP:13936"/>
        <dbReference type="Rhea" id="RHEA-COMP:17355"/>
        <dbReference type="ChEBI" id="CHEBI:33019"/>
        <dbReference type="ChEBI" id="CHEBI:37565"/>
        <dbReference type="ChEBI" id="CHEBI:58115"/>
        <dbReference type="ChEBI" id="CHEBI:83062"/>
        <dbReference type="ChEBI" id="CHEBI:138284"/>
        <dbReference type="ChEBI" id="CHEBI:173118"/>
        <dbReference type="EC" id="6.5.1.8"/>
    </reaction>
</comment>
<evidence type="ECO:0000313" key="9">
    <source>
        <dbReference type="EMBL" id="QIG72704.1"/>
    </source>
</evidence>
<gene>
    <name evidence="9" type="ORF">EVB97_146</name>
</gene>
<keyword evidence="5" id="KW-0547">Nucleotide-binding</keyword>
<evidence type="ECO:0000256" key="1">
    <source>
        <dbReference type="ARBA" id="ARBA00001936"/>
    </source>
</evidence>
<dbReference type="GO" id="GO:0006281">
    <property type="term" value="P:DNA repair"/>
    <property type="evidence" value="ECO:0007669"/>
    <property type="project" value="TreeGrafter"/>
</dbReference>
<keyword evidence="4" id="KW-0479">Metal-binding</keyword>
<dbReference type="GO" id="GO:0170057">
    <property type="term" value="F:RNA ligase (GTP) activity"/>
    <property type="evidence" value="ECO:0007669"/>
    <property type="project" value="UniProtKB-EC"/>
</dbReference>
<evidence type="ECO:0000256" key="3">
    <source>
        <dbReference type="ARBA" id="ARBA00022598"/>
    </source>
</evidence>
<evidence type="ECO:0000313" key="10">
    <source>
        <dbReference type="Proteomes" id="UP000655883"/>
    </source>
</evidence>
<keyword evidence="10" id="KW-1185">Reference proteome</keyword>
<dbReference type="InterPro" id="IPR036025">
    <property type="entry name" value="RtcB-like_sf"/>
</dbReference>
<proteinExistence type="predicted"/>
<dbReference type="Proteomes" id="UP000655883">
    <property type="component" value="Segment"/>
</dbReference>
<keyword evidence="6" id="KW-0342">GTP-binding</keyword>
<dbReference type="Pfam" id="PF01139">
    <property type="entry name" value="RtcB"/>
    <property type="match status" value="1"/>
</dbReference>
<evidence type="ECO:0000256" key="7">
    <source>
        <dbReference type="ARBA" id="ARBA00023211"/>
    </source>
</evidence>
<evidence type="ECO:0000256" key="8">
    <source>
        <dbReference type="ARBA" id="ARBA00047746"/>
    </source>
</evidence>
<evidence type="ECO:0000256" key="5">
    <source>
        <dbReference type="ARBA" id="ARBA00022741"/>
    </source>
</evidence>
<reference evidence="9 10" key="1">
    <citation type="submission" date="2020-01" db="EMBL/GenBank/DDBJ databases">
        <title>Patterns of diversity and host range of bacteriophage communities associated with bean-nodulatin bacteria.</title>
        <authorList>
            <person name="Vann Cauwenberghe J."/>
            <person name="Santamaria R.I."/>
            <person name="Bustos P."/>
            <person name="Juarez S."/>
            <person name="Gonzalez V."/>
        </authorList>
    </citation>
    <scope>NUCLEOTIDE SEQUENCE [LARGE SCALE GENOMIC DNA]</scope>
    <source>
        <strain evidence="10">RHph</strain>
    </source>
</reference>
<dbReference type="InterPro" id="IPR052915">
    <property type="entry name" value="RtcB-like"/>
</dbReference>
<dbReference type="PANTHER" id="PTHR43749">
    <property type="entry name" value="RNA-SPLICING LIGASE RTCB"/>
    <property type="match status" value="1"/>
</dbReference>
<evidence type="ECO:0000256" key="4">
    <source>
        <dbReference type="ARBA" id="ARBA00022723"/>
    </source>
</evidence>
<dbReference type="Gene3D" id="3.90.1860.10">
    <property type="entry name" value="tRNA-splicing ligase RtcB"/>
    <property type="match status" value="1"/>
</dbReference>
<dbReference type="GO" id="GO:0005525">
    <property type="term" value="F:GTP binding"/>
    <property type="evidence" value="ECO:0007669"/>
    <property type="project" value="UniProtKB-KW"/>
</dbReference>
<evidence type="ECO:0000256" key="2">
    <source>
        <dbReference type="ARBA" id="ARBA00012726"/>
    </source>
</evidence>
<dbReference type="GO" id="GO:0030145">
    <property type="term" value="F:manganese ion binding"/>
    <property type="evidence" value="ECO:0007669"/>
    <property type="project" value="TreeGrafter"/>
</dbReference>
<protein>
    <recommendedName>
        <fullName evidence="2">3'-phosphate/5'-hydroxy nucleic acid ligase</fullName>
        <ecNumber evidence="2">6.5.1.8</ecNumber>
    </recommendedName>
</protein>
<name>A0A7S5RIA4_9CAUD</name>
<dbReference type="GO" id="GO:0003909">
    <property type="term" value="F:DNA ligase activity"/>
    <property type="evidence" value="ECO:0007669"/>
    <property type="project" value="TreeGrafter"/>
</dbReference>
<dbReference type="GO" id="GO:0006396">
    <property type="term" value="P:RNA processing"/>
    <property type="evidence" value="ECO:0007669"/>
    <property type="project" value="InterPro"/>
</dbReference>
<dbReference type="EC" id="6.5.1.8" evidence="2"/>
<dbReference type="SUPFAM" id="SSF103365">
    <property type="entry name" value="Hypothetical protein PH1602"/>
    <property type="match status" value="1"/>
</dbReference>
<dbReference type="PANTHER" id="PTHR43749:SF2">
    <property type="entry name" value="RNA-SPLICING LIGASE RTCB"/>
    <property type="match status" value="1"/>
</dbReference>
<dbReference type="GO" id="GO:0042245">
    <property type="term" value="P:RNA repair"/>
    <property type="evidence" value="ECO:0007669"/>
    <property type="project" value="TreeGrafter"/>
</dbReference>
<organism evidence="9 10">
    <name type="scientific">Rhizobium phage RHph_Y65</name>
    <dbReference type="NCBI Taxonomy" id="2509785"/>
    <lineage>
        <taxon>Viruses</taxon>
        <taxon>Duplodnaviria</taxon>
        <taxon>Heunggongvirae</taxon>
        <taxon>Uroviricota</taxon>
        <taxon>Caudoviricetes</taxon>
        <taxon>Kleczkowskaviridae</taxon>
        <taxon>Cuauhnahuacvirus</taxon>
        <taxon>Cuauhnahuacvirus Y65</taxon>
    </lineage>
</organism>
<keyword evidence="7" id="KW-0464">Manganese</keyword>